<reference evidence="1 2" key="1">
    <citation type="submission" date="2017-07" db="EMBL/GenBank/DDBJ databases">
        <title>Phylogenetic study on the rhizospheric bacterium Ochrobactrum sp. A44.</title>
        <authorList>
            <person name="Krzyzanowska D.M."/>
            <person name="Ossowicki A."/>
            <person name="Rajewska M."/>
            <person name="Maciag T."/>
            <person name="Kaczynski Z."/>
            <person name="Czerwicka M."/>
            <person name="Jafra S."/>
        </authorList>
    </citation>
    <scope>NUCLEOTIDE SEQUENCE [LARGE SCALE GENOMIC DNA]</scope>
    <source>
        <strain evidence="1 2">A44</strain>
    </source>
</reference>
<name>A0A248UAH4_9HYPH</name>
<proteinExistence type="predicted"/>
<gene>
    <name evidence="1" type="ORF">CES85_4477</name>
</gene>
<dbReference type="OrthoDB" id="8457020at2"/>
<evidence type="ECO:0000313" key="2">
    <source>
        <dbReference type="Proteomes" id="UP000215256"/>
    </source>
</evidence>
<dbReference type="EMBL" id="CP022603">
    <property type="protein sequence ID" value="ASV83694.1"/>
    <property type="molecule type" value="Genomic_DNA"/>
</dbReference>
<dbReference type="AlphaFoldDB" id="A0A248UAH4"/>
<dbReference type="KEGG" id="och:CES85_4477"/>
<dbReference type="Proteomes" id="UP000215256">
    <property type="component" value="Chromosome 2"/>
</dbReference>
<sequence length="225" mass="26451">MQAQQQKVDVLPRWMTKAKLQTLMQMEPEEALEEAQRLRAAFNRKRRDNRAARKEIVAQQAKKWSSRYKAKRRKTSRARLAKIKIEDPNLYRSICDKKNARDRVRRLGKKQVRTDAMREKDRRKYQRIKAQDFARANHTEMRKLICVHVPGYLMAAAQMDVINSVMVQILDRKVPFNELAAWVKKSVTEYNRQFDYFKTVSIDAPIAGTDGLTRGDMLANDTPHF</sequence>
<evidence type="ECO:0000313" key="1">
    <source>
        <dbReference type="EMBL" id="ASV83694.1"/>
    </source>
</evidence>
<protein>
    <submittedName>
        <fullName evidence="1">Uncharacterized protein</fullName>
    </submittedName>
</protein>
<accession>A0A248UAH4</accession>
<organism evidence="1 2">
    <name type="scientific">Ochrobactrum quorumnocens</name>
    <dbReference type="NCBI Taxonomy" id="271865"/>
    <lineage>
        <taxon>Bacteria</taxon>
        <taxon>Pseudomonadati</taxon>
        <taxon>Pseudomonadota</taxon>
        <taxon>Alphaproteobacteria</taxon>
        <taxon>Hyphomicrobiales</taxon>
        <taxon>Brucellaceae</taxon>
        <taxon>Brucella/Ochrobactrum group</taxon>
        <taxon>Ochrobactrum</taxon>
    </lineage>
</organism>
<dbReference type="RefSeq" id="WP_095444612.1">
    <property type="nucleotide sequence ID" value="NZ_CP022603.1"/>
</dbReference>